<proteinExistence type="inferred from homology"/>
<keyword evidence="3" id="KW-0815">Transposition</keyword>
<evidence type="ECO:0000256" key="3">
    <source>
        <dbReference type="ARBA" id="ARBA00022578"/>
    </source>
</evidence>
<feature type="domain" description="Cas12f1-like TNB" evidence="7">
    <location>
        <begin position="287"/>
        <end position="353"/>
    </location>
</feature>
<evidence type="ECO:0000256" key="1">
    <source>
        <dbReference type="ARBA" id="ARBA00008761"/>
    </source>
</evidence>
<dbReference type="PANTHER" id="PTHR30405">
    <property type="entry name" value="TRANSPOSASE"/>
    <property type="match status" value="1"/>
</dbReference>
<evidence type="ECO:0000313" key="8">
    <source>
        <dbReference type="EMBL" id="BBH87242.1"/>
    </source>
</evidence>
<accession>A0A455SJZ5</accession>
<dbReference type="Pfam" id="PF01385">
    <property type="entry name" value="OrfB_IS605"/>
    <property type="match status" value="1"/>
</dbReference>
<evidence type="ECO:0000256" key="2">
    <source>
        <dbReference type="ARBA" id="ARBA00011044"/>
    </source>
</evidence>
<dbReference type="Pfam" id="PF07282">
    <property type="entry name" value="Cas12f1-like_TNB"/>
    <property type="match status" value="1"/>
</dbReference>
<name>A0A455SJZ5_9CHLR</name>
<reference evidence="8" key="1">
    <citation type="submission" date="2018-12" db="EMBL/GenBank/DDBJ databases">
        <title>Novel natural products biosynthetic potential of the class Ktedonobacteria.</title>
        <authorList>
            <person name="Zheng Y."/>
            <person name="Saitou A."/>
            <person name="Wang C.M."/>
            <person name="Toyoda A."/>
            <person name="Minakuchi Y."/>
            <person name="Sekiguchi Y."/>
            <person name="Ueda K."/>
            <person name="Takano H."/>
            <person name="Sakai Y."/>
            <person name="Yokota A."/>
            <person name="Yabe S."/>
        </authorList>
    </citation>
    <scope>NUCLEOTIDE SEQUENCE</scope>
    <source>
        <strain evidence="8">COM3</strain>
    </source>
</reference>
<dbReference type="GO" id="GO:0003677">
    <property type="term" value="F:DNA binding"/>
    <property type="evidence" value="ECO:0007669"/>
    <property type="project" value="UniProtKB-KW"/>
</dbReference>
<dbReference type="InterPro" id="IPR001959">
    <property type="entry name" value="Transposase"/>
</dbReference>
<protein>
    <submittedName>
        <fullName evidence="8">Transposase</fullName>
    </submittedName>
</protein>
<keyword evidence="5" id="KW-0233">DNA recombination</keyword>
<dbReference type="AlphaFoldDB" id="A0A455SJZ5"/>
<evidence type="ECO:0000256" key="4">
    <source>
        <dbReference type="ARBA" id="ARBA00023125"/>
    </source>
</evidence>
<dbReference type="GO" id="GO:0006310">
    <property type="term" value="P:DNA recombination"/>
    <property type="evidence" value="ECO:0007669"/>
    <property type="project" value="UniProtKB-KW"/>
</dbReference>
<sequence>MDRTIILHLQPNSEQAQVLQRTLQAHTDCFNAVAQEGFTTSCHNGVELHKRTYYPLRATHPDLPAQLVCAARVKATEAVKSALDRRKKGRKASTPRARLCPIRYDQRSYWVKWETMTCSLATTGGRVELPFVVPPYAAKYIGGKVCSADLCYRKGRYTLHVVVSIPDPVVAPSGKVVGVDLGLNRPAVTSNKQFLGERRWKEQERRIFRLKRKLQAKGTKSAKRHLRKLSGKLLRQRKDHDHVLSKRIVAHTPAGSTIVVENLTHIRSRARMKKKTETQRRLHSWSFAQFHAFLTYKAQEKGIRVVKVDPRHTSQTCSRCGHQARKNRRSQSLFLCRECGYCLNADLNASQNIREKYLSSLASLGIPLVGGSSSSGLSSQPLVG</sequence>
<dbReference type="InterPro" id="IPR010095">
    <property type="entry name" value="Cas12f1-like_TNB"/>
</dbReference>
<dbReference type="InterPro" id="IPR051399">
    <property type="entry name" value="RNA-guided_DNA_endo/Transpos"/>
</dbReference>
<dbReference type="NCBIfam" id="TIGR01766">
    <property type="entry name" value="IS200/IS605 family accessory protein TnpB-like domain"/>
    <property type="match status" value="1"/>
</dbReference>
<keyword evidence="4" id="KW-0238">DNA-binding</keyword>
<organism evidence="8">
    <name type="scientific">Thermosporothrix sp. COM3</name>
    <dbReference type="NCBI Taxonomy" id="2490863"/>
    <lineage>
        <taxon>Bacteria</taxon>
        <taxon>Bacillati</taxon>
        <taxon>Chloroflexota</taxon>
        <taxon>Ktedonobacteria</taxon>
        <taxon>Ktedonobacterales</taxon>
        <taxon>Thermosporotrichaceae</taxon>
        <taxon>Thermosporothrix</taxon>
    </lineage>
</organism>
<comment type="similarity">
    <text evidence="1">In the C-terminal section; belongs to the transposase 35 family.</text>
</comment>
<dbReference type="NCBIfam" id="NF040570">
    <property type="entry name" value="guided_TnpB"/>
    <property type="match status" value="1"/>
</dbReference>
<gene>
    <name evidence="8" type="ORF">KTC_19930</name>
</gene>
<comment type="similarity">
    <text evidence="2">In the N-terminal section; belongs to the transposase 2 family.</text>
</comment>
<dbReference type="PANTHER" id="PTHR30405:SF11">
    <property type="entry name" value="RNA-GUIDED DNA ENDONUCLEASE RV2885C-RELATED"/>
    <property type="match status" value="1"/>
</dbReference>
<dbReference type="GO" id="GO:0032196">
    <property type="term" value="P:transposition"/>
    <property type="evidence" value="ECO:0007669"/>
    <property type="project" value="UniProtKB-KW"/>
</dbReference>
<evidence type="ECO:0000259" key="6">
    <source>
        <dbReference type="Pfam" id="PF01385"/>
    </source>
</evidence>
<evidence type="ECO:0000256" key="5">
    <source>
        <dbReference type="ARBA" id="ARBA00023172"/>
    </source>
</evidence>
<dbReference type="EMBL" id="AP019376">
    <property type="protein sequence ID" value="BBH87242.1"/>
    <property type="molecule type" value="Genomic_DNA"/>
</dbReference>
<evidence type="ECO:0000259" key="7">
    <source>
        <dbReference type="Pfam" id="PF07282"/>
    </source>
</evidence>
<feature type="domain" description="Probable transposase IS891/IS1136/IS1341" evidence="6">
    <location>
        <begin position="160"/>
        <end position="253"/>
    </location>
</feature>